<comment type="caution">
    <text evidence="2">The sequence shown here is derived from an EMBL/GenBank/DDBJ whole genome shotgun (WGS) entry which is preliminary data.</text>
</comment>
<feature type="transmembrane region" description="Helical" evidence="1">
    <location>
        <begin position="64"/>
        <end position="81"/>
    </location>
</feature>
<protein>
    <recommendedName>
        <fullName evidence="4">HupE / UreJ protein</fullName>
    </recommendedName>
</protein>
<feature type="transmembrane region" description="Helical" evidence="1">
    <location>
        <begin position="150"/>
        <end position="172"/>
    </location>
</feature>
<keyword evidence="1" id="KW-0812">Transmembrane</keyword>
<dbReference type="Proteomes" id="UP001308005">
    <property type="component" value="Unassembled WGS sequence"/>
</dbReference>
<keyword evidence="1" id="KW-1133">Transmembrane helix</keyword>
<feature type="transmembrane region" description="Helical" evidence="1">
    <location>
        <begin position="88"/>
        <end position="106"/>
    </location>
</feature>
<keyword evidence="3" id="KW-1185">Reference proteome</keyword>
<name>A0ABU6D2L5_9GAMM</name>
<feature type="transmembrane region" description="Helical" evidence="1">
    <location>
        <begin position="41"/>
        <end position="58"/>
    </location>
</feature>
<evidence type="ECO:0000313" key="2">
    <source>
        <dbReference type="EMBL" id="MEB4592594.1"/>
    </source>
</evidence>
<feature type="transmembrane region" description="Helical" evidence="1">
    <location>
        <begin position="12"/>
        <end position="29"/>
    </location>
</feature>
<evidence type="ECO:0000256" key="1">
    <source>
        <dbReference type="SAM" id="Phobius"/>
    </source>
</evidence>
<gene>
    <name evidence="2" type="ORF">VSS37_16530</name>
</gene>
<organism evidence="2 3">
    <name type="scientific">Candidatus Thiothrix phosphatis</name>
    <dbReference type="NCBI Taxonomy" id="3112415"/>
    <lineage>
        <taxon>Bacteria</taxon>
        <taxon>Pseudomonadati</taxon>
        <taxon>Pseudomonadota</taxon>
        <taxon>Gammaproteobacteria</taxon>
        <taxon>Thiotrichales</taxon>
        <taxon>Thiotrichaceae</taxon>
        <taxon>Thiothrix</taxon>
    </lineage>
</organism>
<evidence type="ECO:0000313" key="3">
    <source>
        <dbReference type="Proteomes" id="UP001308005"/>
    </source>
</evidence>
<reference evidence="3" key="1">
    <citation type="submission" date="2023-07" db="EMBL/GenBank/DDBJ databases">
        <title>The carbon used by Thiothrix.</title>
        <authorList>
            <person name="Chen L."/>
        </authorList>
    </citation>
    <scope>NUCLEOTIDE SEQUENCE [LARGE SCALE GENOMIC DNA]</scope>
</reference>
<dbReference type="RefSeq" id="WP_324696970.1">
    <property type="nucleotide sequence ID" value="NZ_JAYMYJ010000139.1"/>
</dbReference>
<feature type="transmembrane region" description="Helical" evidence="1">
    <location>
        <begin position="118"/>
        <end position="143"/>
    </location>
</feature>
<sequence length="174" mass="18347">MMEFFLRGLGHFWHFPAHVMVLAGLGLLLGQQGAQPVRTGWLAFAVAIVVGLGSAQLYGVRWGIGMPLLIAAGGAGCLLALRLRLPVWLYLLLAAVAGVLLGMDSSPAMIPGMKAMKIYAFMTGVAVADTLALLLLALLALGLRTLLDGVVLRVLGSWVAASALMVLTLMFAHR</sequence>
<evidence type="ECO:0008006" key="4">
    <source>
        <dbReference type="Google" id="ProtNLM"/>
    </source>
</evidence>
<proteinExistence type="predicted"/>
<accession>A0ABU6D2L5</accession>
<keyword evidence="1" id="KW-0472">Membrane</keyword>
<dbReference type="EMBL" id="JAYMYJ010000139">
    <property type="protein sequence ID" value="MEB4592594.1"/>
    <property type="molecule type" value="Genomic_DNA"/>
</dbReference>